<sequence length="184" mass="19366">MNKQHWFKQAMTIGLCTTIGFSALLATGAGTAPAAASAVSADAVSADSVSADSVSASSTGSKVVSFGKKYLGTRYQFGASTSTTRYFDCSSFTQYIFKKYGVDLPRTSVAQSKVGKSVSKANLRVGDLVFFSSGSRANGKNVTHVAVYAGNGKILHTYGSPGVTISDLNSGNWKKTYLKSRRVL</sequence>
<keyword evidence="5" id="KW-0732">Signal</keyword>
<gene>
    <name evidence="7" type="ORF">J2Z70_002746</name>
</gene>
<keyword evidence="3 7" id="KW-0378">Hydrolase</keyword>
<dbReference type="GO" id="GO:0016787">
    <property type="term" value="F:hydrolase activity"/>
    <property type="evidence" value="ECO:0007669"/>
    <property type="project" value="UniProtKB-KW"/>
</dbReference>
<dbReference type="InterPro" id="IPR038765">
    <property type="entry name" value="Papain-like_cys_pep_sf"/>
</dbReference>
<dbReference type="SUPFAM" id="SSF54001">
    <property type="entry name" value="Cysteine proteinases"/>
    <property type="match status" value="1"/>
</dbReference>
<feature type="signal peptide" evidence="5">
    <location>
        <begin position="1"/>
        <end position="34"/>
    </location>
</feature>
<reference evidence="7 8" key="1">
    <citation type="submission" date="2021-03" db="EMBL/GenBank/DDBJ databases">
        <title>Genomic Encyclopedia of Type Strains, Phase IV (KMG-IV): sequencing the most valuable type-strain genomes for metagenomic binning, comparative biology and taxonomic classification.</title>
        <authorList>
            <person name="Goeker M."/>
        </authorList>
    </citation>
    <scope>NUCLEOTIDE SEQUENCE [LARGE SCALE GENOMIC DNA]</scope>
    <source>
        <strain evidence="7 8">DSM 101953</strain>
    </source>
</reference>
<feature type="chain" id="PRO_5046228643" evidence="5">
    <location>
        <begin position="35"/>
        <end position="184"/>
    </location>
</feature>
<feature type="domain" description="NlpC/P60" evidence="6">
    <location>
        <begin position="57"/>
        <end position="184"/>
    </location>
</feature>
<dbReference type="InterPro" id="IPR051202">
    <property type="entry name" value="Peptidase_C40"/>
</dbReference>
<dbReference type="Proteomes" id="UP000773462">
    <property type="component" value="Unassembled WGS sequence"/>
</dbReference>
<dbReference type="EMBL" id="JAGGLV010000008">
    <property type="protein sequence ID" value="MBP2112592.1"/>
    <property type="molecule type" value="Genomic_DNA"/>
</dbReference>
<evidence type="ECO:0000256" key="1">
    <source>
        <dbReference type="ARBA" id="ARBA00007074"/>
    </source>
</evidence>
<evidence type="ECO:0000313" key="7">
    <source>
        <dbReference type="EMBL" id="MBP2112592.1"/>
    </source>
</evidence>
<dbReference type="PANTHER" id="PTHR47053:SF1">
    <property type="entry name" value="MUREIN DD-ENDOPEPTIDASE MEPH-RELATED"/>
    <property type="match status" value="1"/>
</dbReference>
<dbReference type="InterPro" id="IPR000064">
    <property type="entry name" value="NLP_P60_dom"/>
</dbReference>
<dbReference type="PANTHER" id="PTHR47053">
    <property type="entry name" value="MUREIN DD-ENDOPEPTIDASE MEPH-RELATED"/>
    <property type="match status" value="1"/>
</dbReference>
<evidence type="ECO:0000256" key="2">
    <source>
        <dbReference type="ARBA" id="ARBA00022670"/>
    </source>
</evidence>
<evidence type="ECO:0000256" key="4">
    <source>
        <dbReference type="ARBA" id="ARBA00022807"/>
    </source>
</evidence>
<evidence type="ECO:0000256" key="3">
    <source>
        <dbReference type="ARBA" id="ARBA00022801"/>
    </source>
</evidence>
<comment type="similarity">
    <text evidence="1">Belongs to the peptidase C40 family.</text>
</comment>
<dbReference type="PROSITE" id="PS51935">
    <property type="entry name" value="NLPC_P60"/>
    <property type="match status" value="1"/>
</dbReference>
<evidence type="ECO:0000256" key="5">
    <source>
        <dbReference type="SAM" id="SignalP"/>
    </source>
</evidence>
<dbReference type="Pfam" id="PF00877">
    <property type="entry name" value="NLPC_P60"/>
    <property type="match status" value="1"/>
</dbReference>
<keyword evidence="4" id="KW-0788">Thiol protease</keyword>
<organism evidence="7 8">
    <name type="scientific">Paenibacillus silagei</name>
    <dbReference type="NCBI Taxonomy" id="1670801"/>
    <lineage>
        <taxon>Bacteria</taxon>
        <taxon>Bacillati</taxon>
        <taxon>Bacillota</taxon>
        <taxon>Bacilli</taxon>
        <taxon>Bacillales</taxon>
        <taxon>Paenibacillaceae</taxon>
        <taxon>Paenibacillus</taxon>
    </lineage>
</organism>
<protein>
    <submittedName>
        <fullName evidence="7">Cell wall-associated NlpC family hydrolase</fullName>
    </submittedName>
</protein>
<comment type="caution">
    <text evidence="7">The sequence shown here is derived from an EMBL/GenBank/DDBJ whole genome shotgun (WGS) entry which is preliminary data.</text>
</comment>
<accession>A0ABS4NRA8</accession>
<evidence type="ECO:0000313" key="8">
    <source>
        <dbReference type="Proteomes" id="UP000773462"/>
    </source>
</evidence>
<evidence type="ECO:0000259" key="6">
    <source>
        <dbReference type="PROSITE" id="PS51935"/>
    </source>
</evidence>
<proteinExistence type="inferred from homology"/>
<dbReference type="Gene3D" id="3.90.1720.10">
    <property type="entry name" value="endopeptidase domain like (from Nostoc punctiforme)"/>
    <property type="match status" value="1"/>
</dbReference>
<dbReference type="RefSeq" id="WP_209873661.1">
    <property type="nucleotide sequence ID" value="NZ_JAGGLV010000008.1"/>
</dbReference>
<name>A0ABS4NRA8_9BACL</name>
<keyword evidence="2" id="KW-0645">Protease</keyword>
<keyword evidence="8" id="KW-1185">Reference proteome</keyword>